<organism evidence="2 3">
    <name type="scientific">Artemisia annua</name>
    <name type="common">Sweet wormwood</name>
    <dbReference type="NCBI Taxonomy" id="35608"/>
    <lineage>
        <taxon>Eukaryota</taxon>
        <taxon>Viridiplantae</taxon>
        <taxon>Streptophyta</taxon>
        <taxon>Embryophyta</taxon>
        <taxon>Tracheophyta</taxon>
        <taxon>Spermatophyta</taxon>
        <taxon>Magnoliopsida</taxon>
        <taxon>eudicotyledons</taxon>
        <taxon>Gunneridae</taxon>
        <taxon>Pentapetalae</taxon>
        <taxon>asterids</taxon>
        <taxon>campanulids</taxon>
        <taxon>Asterales</taxon>
        <taxon>Asteraceae</taxon>
        <taxon>Asteroideae</taxon>
        <taxon>Anthemideae</taxon>
        <taxon>Artemisiinae</taxon>
        <taxon>Artemisia</taxon>
    </lineage>
</organism>
<keyword evidence="3" id="KW-1185">Reference proteome</keyword>
<dbReference type="Proteomes" id="UP000245207">
    <property type="component" value="Unassembled WGS sequence"/>
</dbReference>
<comment type="caution">
    <text evidence="2">The sequence shown here is derived from an EMBL/GenBank/DDBJ whole genome shotgun (WGS) entry which is preliminary data.</text>
</comment>
<reference evidence="2 3" key="1">
    <citation type="journal article" date="2018" name="Mol. Plant">
        <title>The genome of Artemisia annua provides insight into the evolution of Asteraceae family and artemisinin biosynthesis.</title>
        <authorList>
            <person name="Shen Q."/>
            <person name="Zhang L."/>
            <person name="Liao Z."/>
            <person name="Wang S."/>
            <person name="Yan T."/>
            <person name="Shi P."/>
            <person name="Liu M."/>
            <person name="Fu X."/>
            <person name="Pan Q."/>
            <person name="Wang Y."/>
            <person name="Lv Z."/>
            <person name="Lu X."/>
            <person name="Zhang F."/>
            <person name="Jiang W."/>
            <person name="Ma Y."/>
            <person name="Chen M."/>
            <person name="Hao X."/>
            <person name="Li L."/>
            <person name="Tang Y."/>
            <person name="Lv G."/>
            <person name="Zhou Y."/>
            <person name="Sun X."/>
            <person name="Brodelius P.E."/>
            <person name="Rose J.K.C."/>
            <person name="Tang K."/>
        </authorList>
    </citation>
    <scope>NUCLEOTIDE SEQUENCE [LARGE SCALE GENOMIC DNA]</scope>
    <source>
        <strain evidence="3">cv. Huhao1</strain>
        <tissue evidence="2">Leaf</tissue>
    </source>
</reference>
<dbReference type="STRING" id="35608.A0A2U1PIG7"/>
<accession>A0A2U1PIG7</accession>
<dbReference type="GO" id="GO:0003723">
    <property type="term" value="F:RNA binding"/>
    <property type="evidence" value="ECO:0007669"/>
    <property type="project" value="TreeGrafter"/>
</dbReference>
<dbReference type="GO" id="GO:0000398">
    <property type="term" value="P:mRNA splicing, via spliceosome"/>
    <property type="evidence" value="ECO:0007669"/>
    <property type="project" value="TreeGrafter"/>
</dbReference>
<dbReference type="InterPro" id="IPR018609">
    <property type="entry name" value="Bud13"/>
</dbReference>
<evidence type="ECO:0000313" key="3">
    <source>
        <dbReference type="Proteomes" id="UP000245207"/>
    </source>
</evidence>
<sequence>MLTYRWCVPRVMDFRDSSRVLGLSTLANLAKPKSFPLEIKVEWGKGLAQKREAEARLDELGLQKTKPFARTRRDSELVLPDIGDNEKMKESGFIVPQEAPKYSWLKRGLDAAPNRYGIRPGRHWDGVDRSNGFENKMFHGKNEKQATEREAYMCSVFDM</sequence>
<dbReference type="AlphaFoldDB" id="A0A2U1PIG7"/>
<evidence type="ECO:0000313" key="2">
    <source>
        <dbReference type="EMBL" id="PWA85539.1"/>
    </source>
</evidence>
<comment type="similarity">
    <text evidence="1">Belongs to the CWC26 family.</text>
</comment>
<dbReference type="EMBL" id="PKPP01001109">
    <property type="protein sequence ID" value="PWA85539.1"/>
    <property type="molecule type" value="Genomic_DNA"/>
</dbReference>
<dbReference type="Pfam" id="PF09736">
    <property type="entry name" value="Bud13"/>
    <property type="match status" value="1"/>
</dbReference>
<name>A0A2U1PIG7_ARTAN</name>
<evidence type="ECO:0000256" key="1">
    <source>
        <dbReference type="ARBA" id="ARBA00011069"/>
    </source>
</evidence>
<dbReference type="GO" id="GO:0070274">
    <property type="term" value="C:RES complex"/>
    <property type="evidence" value="ECO:0007669"/>
    <property type="project" value="TreeGrafter"/>
</dbReference>
<dbReference type="OrthoDB" id="6022at2759"/>
<dbReference type="PANTHER" id="PTHR31809:SF0">
    <property type="entry name" value="BUD13 HOMOLOG"/>
    <property type="match status" value="1"/>
</dbReference>
<proteinExistence type="inferred from homology"/>
<protein>
    <submittedName>
        <fullName evidence="2">BUD13-like protein</fullName>
    </submittedName>
</protein>
<dbReference type="GO" id="GO:0005684">
    <property type="term" value="C:U2-type spliceosomal complex"/>
    <property type="evidence" value="ECO:0007669"/>
    <property type="project" value="TreeGrafter"/>
</dbReference>
<gene>
    <name evidence="2" type="ORF">CTI12_AA147810</name>
</gene>
<dbReference type="InterPro" id="IPR051112">
    <property type="entry name" value="CWC26_splicing_factor"/>
</dbReference>
<dbReference type="PANTHER" id="PTHR31809">
    <property type="entry name" value="BUD13 HOMOLOG"/>
    <property type="match status" value="1"/>
</dbReference>